<dbReference type="InterPro" id="IPR000086">
    <property type="entry name" value="NUDIX_hydrolase_dom"/>
</dbReference>
<dbReference type="GO" id="GO:0016787">
    <property type="term" value="F:hydrolase activity"/>
    <property type="evidence" value="ECO:0007669"/>
    <property type="project" value="UniProtKB-KW"/>
</dbReference>
<name>A0A543HIP4_9MICO</name>
<dbReference type="EMBL" id="VFPM01000003">
    <property type="protein sequence ID" value="TQM58218.1"/>
    <property type="molecule type" value="Genomic_DNA"/>
</dbReference>
<dbReference type="Gene3D" id="3.40.630.30">
    <property type="match status" value="1"/>
</dbReference>
<reference evidence="4 5" key="1">
    <citation type="submission" date="2019-06" db="EMBL/GenBank/DDBJ databases">
        <title>Genome sequencing of plant associated microbes to promote plant fitness in Sorghum bicolor and Oryza sativa.</title>
        <authorList>
            <person name="Coleman-Derr D."/>
        </authorList>
    </citation>
    <scope>NUCLEOTIDE SEQUENCE [LARGE SCALE GENOMIC DNA]</scope>
    <source>
        <strain evidence="4 5">KV-663</strain>
    </source>
</reference>
<dbReference type="Pfam" id="PF13302">
    <property type="entry name" value="Acetyltransf_3"/>
    <property type="match status" value="1"/>
</dbReference>
<dbReference type="AlphaFoldDB" id="A0A543HIP4"/>
<dbReference type="PANTHER" id="PTHR43441">
    <property type="entry name" value="RIBOSOMAL-PROTEIN-SERINE ACETYLTRANSFERASE"/>
    <property type="match status" value="1"/>
</dbReference>
<accession>A0A543HIP4</accession>
<evidence type="ECO:0000256" key="1">
    <source>
        <dbReference type="ARBA" id="ARBA00022801"/>
    </source>
</evidence>
<dbReference type="InterPro" id="IPR016181">
    <property type="entry name" value="Acyl_CoA_acyltransferase"/>
</dbReference>
<gene>
    <name evidence="4" type="ORF">FBY41_3578</name>
</gene>
<comment type="caution">
    <text evidence="4">The sequence shown here is derived from an EMBL/GenBank/DDBJ whole genome shotgun (WGS) entry which is preliminary data.</text>
</comment>
<dbReference type="PRINTS" id="PR00502">
    <property type="entry name" value="NUDIXFAMILY"/>
</dbReference>
<sequence>MSDEQPALHDGDLRLRPWTVADVEATRLLHDAEIAHWFDVAATPPTSEHHRSWVEQTHAEWSDARAKVTFLVEWRGAPAGSVDVRRRSDGVGVLSWVTYAPYRGRGVASRAVRLLVDWAFTDLGLRRVEAEVNPLNRASLRTALWAGLRREGLLRGNTTLGGEVHDTVVLGRLADDPAPGTREGFTAMLDSVLPTKRVIGQGLIRDAAGNVLLCEPVYKRDWDLPGGVVDPGEPPRDCVAREIREELALEVTVGRLLATNWLAPWLGWGDAVLFVYEVETPTPAALARVRLLEREIRAVHWVAPHELSGRVAPYNERMLTSLASAGAGHATLELADGLPVR</sequence>
<dbReference type="InterPro" id="IPR000182">
    <property type="entry name" value="GNAT_dom"/>
</dbReference>
<dbReference type="PANTHER" id="PTHR43441:SF10">
    <property type="entry name" value="ACETYLTRANSFERASE"/>
    <property type="match status" value="1"/>
</dbReference>
<proteinExistence type="predicted"/>
<organism evidence="4 5">
    <name type="scientific">Humibacillus xanthopallidus</name>
    <dbReference type="NCBI Taxonomy" id="412689"/>
    <lineage>
        <taxon>Bacteria</taxon>
        <taxon>Bacillati</taxon>
        <taxon>Actinomycetota</taxon>
        <taxon>Actinomycetes</taxon>
        <taxon>Micrococcales</taxon>
        <taxon>Intrasporangiaceae</taxon>
        <taxon>Humibacillus</taxon>
    </lineage>
</organism>
<dbReference type="Pfam" id="PF00293">
    <property type="entry name" value="NUDIX"/>
    <property type="match status" value="1"/>
</dbReference>
<dbReference type="SUPFAM" id="SSF55729">
    <property type="entry name" value="Acyl-CoA N-acyltransferases (Nat)"/>
    <property type="match status" value="1"/>
</dbReference>
<dbReference type="InterPro" id="IPR051908">
    <property type="entry name" value="Ribosomal_N-acetyltransferase"/>
</dbReference>
<dbReference type="CDD" id="cd18876">
    <property type="entry name" value="NUDIX_Hydrolase"/>
    <property type="match status" value="1"/>
</dbReference>
<dbReference type="Proteomes" id="UP000316747">
    <property type="component" value="Unassembled WGS sequence"/>
</dbReference>
<dbReference type="OrthoDB" id="4247482at2"/>
<evidence type="ECO:0000259" key="3">
    <source>
        <dbReference type="PROSITE" id="PS51462"/>
    </source>
</evidence>
<keyword evidence="1" id="KW-0378">Hydrolase</keyword>
<feature type="domain" description="N-acetyltransferase" evidence="2">
    <location>
        <begin position="13"/>
        <end position="175"/>
    </location>
</feature>
<dbReference type="RefSeq" id="WP_141845585.1">
    <property type="nucleotide sequence ID" value="NZ_VFPM01000003.1"/>
</dbReference>
<protein>
    <submittedName>
        <fullName evidence="4">RimJ/RimL family protein N-acetyltransferase</fullName>
    </submittedName>
</protein>
<dbReference type="SUPFAM" id="SSF55811">
    <property type="entry name" value="Nudix"/>
    <property type="match status" value="1"/>
</dbReference>
<feature type="domain" description="Nudix hydrolase" evidence="3">
    <location>
        <begin position="139"/>
        <end position="324"/>
    </location>
</feature>
<dbReference type="CDD" id="cd04301">
    <property type="entry name" value="NAT_SF"/>
    <property type="match status" value="1"/>
</dbReference>
<dbReference type="InterPro" id="IPR020476">
    <property type="entry name" value="Nudix_hydrolase"/>
</dbReference>
<keyword evidence="5" id="KW-1185">Reference proteome</keyword>
<evidence type="ECO:0000259" key="2">
    <source>
        <dbReference type="PROSITE" id="PS51186"/>
    </source>
</evidence>
<dbReference type="GO" id="GO:0008999">
    <property type="term" value="F:protein-N-terminal-alanine acetyltransferase activity"/>
    <property type="evidence" value="ECO:0007669"/>
    <property type="project" value="TreeGrafter"/>
</dbReference>
<evidence type="ECO:0000313" key="4">
    <source>
        <dbReference type="EMBL" id="TQM58218.1"/>
    </source>
</evidence>
<dbReference type="GO" id="GO:0005737">
    <property type="term" value="C:cytoplasm"/>
    <property type="evidence" value="ECO:0007669"/>
    <property type="project" value="TreeGrafter"/>
</dbReference>
<dbReference type="GO" id="GO:1990189">
    <property type="term" value="F:protein N-terminal-serine acetyltransferase activity"/>
    <property type="evidence" value="ECO:0007669"/>
    <property type="project" value="TreeGrafter"/>
</dbReference>
<evidence type="ECO:0000313" key="5">
    <source>
        <dbReference type="Proteomes" id="UP000316747"/>
    </source>
</evidence>
<dbReference type="Gene3D" id="3.90.79.10">
    <property type="entry name" value="Nucleoside Triphosphate Pyrophosphohydrolase"/>
    <property type="match status" value="1"/>
</dbReference>
<dbReference type="PROSITE" id="PS51462">
    <property type="entry name" value="NUDIX"/>
    <property type="match status" value="1"/>
</dbReference>
<dbReference type="InterPro" id="IPR015797">
    <property type="entry name" value="NUDIX_hydrolase-like_dom_sf"/>
</dbReference>
<keyword evidence="4" id="KW-0808">Transferase</keyword>
<dbReference type="PROSITE" id="PS51186">
    <property type="entry name" value="GNAT"/>
    <property type="match status" value="1"/>
</dbReference>